<accession>A0A4Y7TW43</accession>
<feature type="region of interest" description="Disordered" evidence="3">
    <location>
        <begin position="403"/>
        <end position="430"/>
    </location>
</feature>
<dbReference type="EMBL" id="QPFP01000003">
    <property type="protein sequence ID" value="TEB38405.1"/>
    <property type="molecule type" value="Genomic_DNA"/>
</dbReference>
<proteinExistence type="predicted"/>
<keyword evidence="6" id="KW-1185">Reference proteome</keyword>
<feature type="domain" description="MIF4G" evidence="4">
    <location>
        <begin position="489"/>
        <end position="683"/>
    </location>
</feature>
<evidence type="ECO:0000256" key="2">
    <source>
        <dbReference type="ARBA" id="ARBA00022490"/>
    </source>
</evidence>
<dbReference type="GO" id="GO:0003723">
    <property type="term" value="F:RNA binding"/>
    <property type="evidence" value="ECO:0007669"/>
    <property type="project" value="InterPro"/>
</dbReference>
<feature type="region of interest" description="Disordered" evidence="3">
    <location>
        <begin position="348"/>
        <end position="379"/>
    </location>
</feature>
<feature type="compositionally biased region" description="Acidic residues" evidence="3">
    <location>
        <begin position="939"/>
        <end position="965"/>
    </location>
</feature>
<name>A0A4Y7TW43_COPMI</name>
<evidence type="ECO:0000256" key="1">
    <source>
        <dbReference type="ARBA" id="ARBA00004496"/>
    </source>
</evidence>
<dbReference type="InterPro" id="IPR007193">
    <property type="entry name" value="Upf2/Nmd2_C"/>
</dbReference>
<dbReference type="InterPro" id="IPR003890">
    <property type="entry name" value="MIF4G-like_typ-3"/>
</dbReference>
<feature type="compositionally biased region" description="Acidic residues" evidence="3">
    <location>
        <begin position="452"/>
        <end position="463"/>
    </location>
</feature>
<dbReference type="GO" id="GO:0035145">
    <property type="term" value="C:exon-exon junction complex"/>
    <property type="evidence" value="ECO:0007669"/>
    <property type="project" value="TreeGrafter"/>
</dbReference>
<dbReference type="GO" id="GO:0005737">
    <property type="term" value="C:cytoplasm"/>
    <property type="evidence" value="ECO:0007669"/>
    <property type="project" value="UniProtKB-SubCell"/>
</dbReference>
<dbReference type="GO" id="GO:0000184">
    <property type="term" value="P:nuclear-transcribed mRNA catabolic process, nonsense-mediated decay"/>
    <property type="evidence" value="ECO:0007669"/>
    <property type="project" value="InterPro"/>
</dbReference>
<feature type="compositionally biased region" description="Polar residues" evidence="3">
    <location>
        <begin position="349"/>
        <end position="363"/>
    </location>
</feature>
<sequence length="1134" mass="127847">MDTTQGAVQASKLDDEAARQAKRVKLKEFNDNPPLDQQETAKLDSSLKRHTALIKRVKQSMAADNRDHIMKDIETLSLEKYVDEIAGAAVEGLARCKTERDIWGAVEIISSLHRRFPKSFTPAISSLLASAIAAPTKAYLAGLTPEQREKEDSSRVSRQRPIVRVCAELALVGIIRDTPERSGGEWVMKALKELLSNDPTLSSLPLLTTFLKSYSRPYLGIVPPASNKQVSSGSEPGTLSDSVATGDHSGILQGFDEGKELVEQDIRERFRRMCEGYFESVSKKLMIEHKRLQEQDRRNHEAYIRSGEIFEDRQQGYEKMTKNYEKLLASCQSLSELLYLPLPKLPTSTQKSDSIQIGSNQGSLLAESDESLPPGSKWVDEEERKFYEDIPDLKDFVPASVLGLNESTQADGNSKRDEEDKEKEEREKEEIRKLEEELKNLSVDGAELSQLETEDVPEAEEDNAPTPTPGTPKATTPPLSPLLAPQGPSQLLTALLAKLPDATNRTLIDQAAVDFAFLNSKAARKRLVKFMVQVPKNRTDLLPHYSRLIGILNLYMPDMGTELVAALDDEFRYLQKKKNVVKEFTETRMKNAAFLSNLTKFKVVPSYLILHMFKVCLDDFAGTNIENLALLLEGCGRFLLRSEDTRERFAAMLELMKRKQSMQHLDHRHQLLLENAYYQCNPPERGPRQEKVRPPIELFIRHLIYDVLSKKAIDKVLKLLRKLDWDDPHVRRVLNKVFAKPWKIRYSNIGLLATLTYDLQRYRPAFSIAVVDQVLEDIRRGLEQNVYSTNQRRLATVKYLGELYIYRLIGSGIIFDTLWSIVTFGHPEGRPMPQQPLPIDMPDDFFRIRLVCVVLDTCGMCFDRGTQKKKLDSFLTFFFYYIQCKEPLPMDVEFMLTDSIEAVRPKLEMPKTLEAAAIAVDDMFSAALQAAGVVGGQSDDSDDDDEDGDRPDEEDEEDEDNEAGDNDSALNDRPGSPEDEDVIVASNSAQEYLGPTEEAEADFMKELAKMVTDTSAESRKVDKKTALALWDSAVIPPTGRKKRVGEEGGGPADEGVTNFVVLTKRGNKQMTRQIAVPSASTLAIQTRTAQLQDKVEQQQLKQLVLNYEQREELEELKALEAKHRNGGIKIRLVG</sequence>
<dbReference type="PANTHER" id="PTHR12839">
    <property type="entry name" value="NONSENSE-MEDIATED MRNA DECAY PROTEIN 2 UP-FRAMESHIFT SUPPRESSOR 2"/>
    <property type="match status" value="1"/>
</dbReference>
<reference evidence="5 6" key="1">
    <citation type="journal article" date="2019" name="Nat. Ecol. Evol.">
        <title>Megaphylogeny resolves global patterns of mushroom evolution.</title>
        <authorList>
            <person name="Varga T."/>
            <person name="Krizsan K."/>
            <person name="Foldi C."/>
            <person name="Dima B."/>
            <person name="Sanchez-Garcia M."/>
            <person name="Sanchez-Ramirez S."/>
            <person name="Szollosi G.J."/>
            <person name="Szarkandi J.G."/>
            <person name="Papp V."/>
            <person name="Albert L."/>
            <person name="Andreopoulos W."/>
            <person name="Angelini C."/>
            <person name="Antonin V."/>
            <person name="Barry K.W."/>
            <person name="Bougher N.L."/>
            <person name="Buchanan P."/>
            <person name="Buyck B."/>
            <person name="Bense V."/>
            <person name="Catcheside P."/>
            <person name="Chovatia M."/>
            <person name="Cooper J."/>
            <person name="Damon W."/>
            <person name="Desjardin D."/>
            <person name="Finy P."/>
            <person name="Geml J."/>
            <person name="Haridas S."/>
            <person name="Hughes K."/>
            <person name="Justo A."/>
            <person name="Karasinski D."/>
            <person name="Kautmanova I."/>
            <person name="Kiss B."/>
            <person name="Kocsube S."/>
            <person name="Kotiranta H."/>
            <person name="LaButti K.M."/>
            <person name="Lechner B.E."/>
            <person name="Liimatainen K."/>
            <person name="Lipzen A."/>
            <person name="Lukacs Z."/>
            <person name="Mihaltcheva S."/>
            <person name="Morgado L.N."/>
            <person name="Niskanen T."/>
            <person name="Noordeloos M.E."/>
            <person name="Ohm R.A."/>
            <person name="Ortiz-Santana B."/>
            <person name="Ovrebo C."/>
            <person name="Racz N."/>
            <person name="Riley R."/>
            <person name="Savchenko A."/>
            <person name="Shiryaev A."/>
            <person name="Soop K."/>
            <person name="Spirin V."/>
            <person name="Szebenyi C."/>
            <person name="Tomsovsky M."/>
            <person name="Tulloss R.E."/>
            <person name="Uehling J."/>
            <person name="Grigoriev I.V."/>
            <person name="Vagvolgyi C."/>
            <person name="Papp T."/>
            <person name="Martin F.M."/>
            <person name="Miettinen O."/>
            <person name="Hibbett D.S."/>
            <person name="Nagy L.G."/>
        </authorList>
    </citation>
    <scope>NUCLEOTIDE SEQUENCE [LARGE SCALE GENOMIC DNA]</scope>
    <source>
        <strain evidence="5 6">FP101781</strain>
    </source>
</reference>
<organism evidence="5 6">
    <name type="scientific">Coprinellus micaceus</name>
    <name type="common">Glistening ink-cap mushroom</name>
    <name type="synonym">Coprinus micaceus</name>
    <dbReference type="NCBI Taxonomy" id="71717"/>
    <lineage>
        <taxon>Eukaryota</taxon>
        <taxon>Fungi</taxon>
        <taxon>Dikarya</taxon>
        <taxon>Basidiomycota</taxon>
        <taxon>Agaricomycotina</taxon>
        <taxon>Agaricomycetes</taxon>
        <taxon>Agaricomycetidae</taxon>
        <taxon>Agaricales</taxon>
        <taxon>Agaricineae</taxon>
        <taxon>Psathyrellaceae</taxon>
        <taxon>Coprinellus</taxon>
    </lineage>
</organism>
<dbReference type="Gene3D" id="4.10.80.160">
    <property type="match status" value="1"/>
</dbReference>
<dbReference type="Proteomes" id="UP000298030">
    <property type="component" value="Unassembled WGS sequence"/>
</dbReference>
<evidence type="ECO:0000259" key="4">
    <source>
        <dbReference type="SMART" id="SM00543"/>
    </source>
</evidence>
<dbReference type="Gene3D" id="1.25.40.180">
    <property type="match status" value="3"/>
</dbReference>
<dbReference type="SUPFAM" id="SSF48371">
    <property type="entry name" value="ARM repeat"/>
    <property type="match status" value="2"/>
</dbReference>
<comment type="caution">
    <text evidence="5">The sequence shown here is derived from an EMBL/GenBank/DDBJ whole genome shotgun (WGS) entry which is preliminary data.</text>
</comment>
<dbReference type="OrthoDB" id="27832at2759"/>
<dbReference type="InterPro" id="IPR039762">
    <property type="entry name" value="Nmd2/UPF2"/>
</dbReference>
<evidence type="ECO:0000313" key="6">
    <source>
        <dbReference type="Proteomes" id="UP000298030"/>
    </source>
</evidence>
<keyword evidence="2" id="KW-0963">Cytoplasm</keyword>
<dbReference type="PANTHER" id="PTHR12839:SF7">
    <property type="entry name" value="REGULATOR OF NONSENSE TRANSCRIPTS 2"/>
    <property type="match status" value="1"/>
</dbReference>
<feature type="domain" description="MIF4G" evidence="4">
    <location>
        <begin position="698"/>
        <end position="906"/>
    </location>
</feature>
<comment type="subcellular location">
    <subcellularLocation>
        <location evidence="1">Cytoplasm</location>
    </subcellularLocation>
</comment>
<protein>
    <submittedName>
        <fullName evidence="5">ARM repeat-containing protein</fullName>
    </submittedName>
</protein>
<gene>
    <name evidence="5" type="ORF">FA13DRAFT_1770677</name>
</gene>
<feature type="compositionally biased region" description="Low complexity" evidence="3">
    <location>
        <begin position="471"/>
        <end position="485"/>
    </location>
</feature>
<dbReference type="AlphaFoldDB" id="A0A4Y7TW43"/>
<dbReference type="Pfam" id="PF04050">
    <property type="entry name" value="Upf2"/>
    <property type="match status" value="1"/>
</dbReference>
<evidence type="ECO:0000256" key="3">
    <source>
        <dbReference type="SAM" id="MobiDB-lite"/>
    </source>
</evidence>
<feature type="region of interest" description="Disordered" evidence="3">
    <location>
        <begin position="933"/>
        <end position="980"/>
    </location>
</feature>
<dbReference type="SMART" id="SM00543">
    <property type="entry name" value="MIF4G"/>
    <property type="match status" value="2"/>
</dbReference>
<dbReference type="InterPro" id="IPR016024">
    <property type="entry name" value="ARM-type_fold"/>
</dbReference>
<feature type="region of interest" description="Disordered" evidence="3">
    <location>
        <begin position="442"/>
        <end position="486"/>
    </location>
</feature>
<dbReference type="STRING" id="71717.A0A4Y7TW43"/>
<feature type="compositionally biased region" description="Basic and acidic residues" evidence="3">
    <location>
        <begin position="413"/>
        <end position="430"/>
    </location>
</feature>
<feature type="region of interest" description="Disordered" evidence="3">
    <location>
        <begin position="225"/>
        <end position="252"/>
    </location>
</feature>
<dbReference type="FunFam" id="1.25.40.180:FF:000037">
    <property type="entry name" value="Nonsense-mediated mRNA decay factor (Upf2)"/>
    <property type="match status" value="1"/>
</dbReference>
<dbReference type="Pfam" id="PF02854">
    <property type="entry name" value="MIF4G"/>
    <property type="match status" value="2"/>
</dbReference>
<evidence type="ECO:0000313" key="5">
    <source>
        <dbReference type="EMBL" id="TEB38405.1"/>
    </source>
</evidence>
<feature type="compositionally biased region" description="Polar residues" evidence="3">
    <location>
        <begin position="226"/>
        <end position="243"/>
    </location>
</feature>